<dbReference type="AlphaFoldDB" id="A0ABD1Y4P7"/>
<organism evidence="2 3">
    <name type="scientific">Riccia fluitans</name>
    <dbReference type="NCBI Taxonomy" id="41844"/>
    <lineage>
        <taxon>Eukaryota</taxon>
        <taxon>Viridiplantae</taxon>
        <taxon>Streptophyta</taxon>
        <taxon>Embryophyta</taxon>
        <taxon>Marchantiophyta</taxon>
        <taxon>Marchantiopsida</taxon>
        <taxon>Marchantiidae</taxon>
        <taxon>Marchantiales</taxon>
        <taxon>Ricciaceae</taxon>
        <taxon>Riccia</taxon>
    </lineage>
</organism>
<dbReference type="PANTHER" id="PTHR31635:SF196">
    <property type="entry name" value="REVERSE TRANSCRIPTASE DOMAIN-CONTAINING PROTEIN-RELATED"/>
    <property type="match status" value="1"/>
</dbReference>
<comment type="caution">
    <text evidence="2">The sequence shown here is derived from an EMBL/GenBank/DDBJ whole genome shotgun (WGS) entry which is preliminary data.</text>
</comment>
<evidence type="ECO:0000313" key="2">
    <source>
        <dbReference type="EMBL" id="KAL2621648.1"/>
    </source>
</evidence>
<evidence type="ECO:0000313" key="3">
    <source>
        <dbReference type="Proteomes" id="UP001605036"/>
    </source>
</evidence>
<proteinExistence type="predicted"/>
<dbReference type="PANTHER" id="PTHR31635">
    <property type="entry name" value="REVERSE TRANSCRIPTASE DOMAIN-CONTAINING PROTEIN-RELATED"/>
    <property type="match status" value="1"/>
</dbReference>
<dbReference type="InterPro" id="IPR000477">
    <property type="entry name" value="RT_dom"/>
</dbReference>
<keyword evidence="3" id="KW-1185">Reference proteome</keyword>
<evidence type="ECO:0000259" key="1">
    <source>
        <dbReference type="Pfam" id="PF00078"/>
    </source>
</evidence>
<dbReference type="EMBL" id="JBHFFA010000006">
    <property type="protein sequence ID" value="KAL2621648.1"/>
    <property type="molecule type" value="Genomic_DNA"/>
</dbReference>
<dbReference type="Proteomes" id="UP001605036">
    <property type="component" value="Unassembled WGS sequence"/>
</dbReference>
<dbReference type="Pfam" id="PF00078">
    <property type="entry name" value="RVT_1"/>
    <property type="match status" value="1"/>
</dbReference>
<protein>
    <recommendedName>
        <fullName evidence="1">Reverse transcriptase domain-containing protein</fullName>
    </recommendedName>
</protein>
<gene>
    <name evidence="2" type="ORF">R1flu_001853</name>
</gene>
<accession>A0ABD1Y4P7</accession>
<sequence>MMKYLHGGKSPGEDGLLVEVILAYKLVGRILAKRLKSIIPKLVDEEQTCFIHGRSIINNIISLGLCQELAAAYNEPVILCKLDFVKAFDRVQHFFLWATMRQMGFSPVVIELT</sequence>
<name>A0ABD1Y4P7_9MARC</name>
<feature type="domain" description="Reverse transcriptase" evidence="1">
    <location>
        <begin position="23"/>
        <end position="108"/>
    </location>
</feature>
<reference evidence="2 3" key="1">
    <citation type="submission" date="2024-09" db="EMBL/GenBank/DDBJ databases">
        <title>Chromosome-scale assembly of Riccia fluitans.</title>
        <authorList>
            <person name="Paukszto L."/>
            <person name="Sawicki J."/>
            <person name="Karawczyk K."/>
            <person name="Piernik-Szablinska J."/>
            <person name="Szczecinska M."/>
            <person name="Mazdziarz M."/>
        </authorList>
    </citation>
    <scope>NUCLEOTIDE SEQUENCE [LARGE SCALE GENOMIC DNA]</scope>
    <source>
        <strain evidence="2">Rf_01</strain>
        <tissue evidence="2">Aerial parts of the thallus</tissue>
    </source>
</reference>